<proteinExistence type="predicted"/>
<sequence length="221" mass="24657">MKNYLVIFIIVCLAGAVVLLTLSVTNDSRAAYNAATENSLAGQFNLENKLLKLKQVNASLQEEMPIADHLLALHQELDVAKGELIQVPWYIDESLETDALVQRFAVEQYKTVTFNQTMYLDVGVGEKVMLTLPCRTNLEIDVVARQLKNNGDFSWQGVIYQNGQQYPVEMTQSELGTFGSIVTHNASYTVTTTATGVGVVYKNLAQLTRYNEQYARLSIHS</sequence>
<accession>A0ABQ6H2F0</accession>
<dbReference type="Proteomes" id="UP001157133">
    <property type="component" value="Unassembled WGS sequence"/>
</dbReference>
<name>A0ABQ6H2F0_9GAMM</name>
<gene>
    <name evidence="1" type="ORF">theurythT_03870</name>
</gene>
<dbReference type="RefSeq" id="WP_284206259.1">
    <property type="nucleotide sequence ID" value="NZ_BSSU01000002.1"/>
</dbReference>
<keyword evidence="2" id="KW-1185">Reference proteome</keyword>
<reference evidence="1 2" key="1">
    <citation type="submission" date="2023-03" db="EMBL/GenBank/DDBJ databases">
        <title>Draft genome sequence of Thalassotalea eurytherma JCM 18482T.</title>
        <authorList>
            <person name="Sawabe T."/>
        </authorList>
    </citation>
    <scope>NUCLEOTIDE SEQUENCE [LARGE SCALE GENOMIC DNA]</scope>
    <source>
        <strain evidence="1 2">JCM 18482</strain>
    </source>
</reference>
<evidence type="ECO:0000313" key="2">
    <source>
        <dbReference type="Proteomes" id="UP001157133"/>
    </source>
</evidence>
<dbReference type="EMBL" id="BSSU01000002">
    <property type="protein sequence ID" value="GLX80935.1"/>
    <property type="molecule type" value="Genomic_DNA"/>
</dbReference>
<evidence type="ECO:0000313" key="1">
    <source>
        <dbReference type="EMBL" id="GLX80935.1"/>
    </source>
</evidence>
<protein>
    <submittedName>
        <fullName evidence="1">Uncharacterized protein</fullName>
    </submittedName>
</protein>
<comment type="caution">
    <text evidence="1">The sequence shown here is derived from an EMBL/GenBank/DDBJ whole genome shotgun (WGS) entry which is preliminary data.</text>
</comment>
<organism evidence="1 2">
    <name type="scientific">Thalassotalea eurytherma</name>
    <dbReference type="NCBI Taxonomy" id="1144278"/>
    <lineage>
        <taxon>Bacteria</taxon>
        <taxon>Pseudomonadati</taxon>
        <taxon>Pseudomonadota</taxon>
        <taxon>Gammaproteobacteria</taxon>
        <taxon>Alteromonadales</taxon>
        <taxon>Colwelliaceae</taxon>
        <taxon>Thalassotalea</taxon>
    </lineage>
</organism>